<feature type="transmembrane region" description="Helical" evidence="19">
    <location>
        <begin position="35"/>
        <end position="57"/>
    </location>
</feature>
<evidence type="ECO:0000256" key="6">
    <source>
        <dbReference type="ARBA" id="ARBA00022676"/>
    </source>
</evidence>
<dbReference type="GO" id="GO:0071555">
    <property type="term" value="P:cell wall organization"/>
    <property type="evidence" value="ECO:0007669"/>
    <property type="project" value="UniProtKB-KW"/>
</dbReference>
<dbReference type="GO" id="GO:0008955">
    <property type="term" value="F:peptidoglycan glycosyltransferase activity"/>
    <property type="evidence" value="ECO:0007669"/>
    <property type="project" value="UniProtKB-EC"/>
</dbReference>
<evidence type="ECO:0000313" key="22">
    <source>
        <dbReference type="Proteomes" id="UP000273145"/>
    </source>
</evidence>
<dbReference type="Pfam" id="PF00912">
    <property type="entry name" value="Transgly"/>
    <property type="match status" value="1"/>
</dbReference>
<keyword evidence="5" id="KW-0645">Protease</keyword>
<organism evidence="21 22">
    <name type="scientific">Paenibacillus lentus</name>
    <dbReference type="NCBI Taxonomy" id="1338368"/>
    <lineage>
        <taxon>Bacteria</taxon>
        <taxon>Bacillati</taxon>
        <taxon>Bacillota</taxon>
        <taxon>Bacilli</taxon>
        <taxon>Bacillales</taxon>
        <taxon>Paenibacillaceae</taxon>
        <taxon>Paenibacillus</taxon>
    </lineage>
</organism>
<evidence type="ECO:0000313" key="21">
    <source>
        <dbReference type="EMBL" id="AZK47356.1"/>
    </source>
</evidence>
<evidence type="ECO:0000256" key="2">
    <source>
        <dbReference type="ARBA" id="ARBA00007739"/>
    </source>
</evidence>
<keyword evidence="4" id="KW-0121">Carboxypeptidase</keyword>
<comment type="similarity">
    <text evidence="2">In the N-terminal section; belongs to the glycosyltransferase 51 family.</text>
</comment>
<evidence type="ECO:0000256" key="18">
    <source>
        <dbReference type="SAM" id="MobiDB-lite"/>
    </source>
</evidence>
<dbReference type="PANTHER" id="PTHR32282:SF32">
    <property type="entry name" value="PENICILLIN-BINDING PROTEIN 2A"/>
    <property type="match status" value="1"/>
</dbReference>
<feature type="region of interest" description="Disordered" evidence="18">
    <location>
        <begin position="1"/>
        <end position="25"/>
    </location>
</feature>
<dbReference type="InterPro" id="IPR036116">
    <property type="entry name" value="FN3_sf"/>
</dbReference>
<feature type="compositionally biased region" description="Acidic residues" evidence="18">
    <location>
        <begin position="753"/>
        <end position="763"/>
    </location>
</feature>
<keyword evidence="12 19" id="KW-1133">Transmembrane helix</keyword>
<dbReference type="Proteomes" id="UP000273145">
    <property type="component" value="Chromosome"/>
</dbReference>
<feature type="compositionally biased region" description="Gly residues" evidence="18">
    <location>
        <begin position="832"/>
        <end position="849"/>
    </location>
</feature>
<feature type="compositionally biased region" description="Gly residues" evidence="18">
    <location>
        <begin position="792"/>
        <end position="820"/>
    </location>
</feature>
<evidence type="ECO:0000256" key="1">
    <source>
        <dbReference type="ARBA" id="ARBA00007090"/>
    </source>
</evidence>
<dbReference type="GO" id="GO:0009252">
    <property type="term" value="P:peptidoglycan biosynthetic process"/>
    <property type="evidence" value="ECO:0007669"/>
    <property type="project" value="UniProtKB-KW"/>
</dbReference>
<gene>
    <name evidence="21" type="ORF">EIM92_15315</name>
</gene>
<keyword evidence="13 19" id="KW-0472">Membrane</keyword>
<dbReference type="PROSITE" id="PS50853">
    <property type="entry name" value="FN3"/>
    <property type="match status" value="1"/>
</dbReference>
<feature type="compositionally biased region" description="Low complexity" evidence="18">
    <location>
        <begin position="821"/>
        <end position="831"/>
    </location>
</feature>
<feature type="domain" description="Fibronectin type-III" evidence="20">
    <location>
        <begin position="661"/>
        <end position="753"/>
    </location>
</feature>
<dbReference type="OrthoDB" id="9766909at2"/>
<sequence length="895" mass="97642">MSTKRPSRLERSSKPEPKTVKPKAKRKKKLTAKKVLWTSFFTIAFAIFCALAGYLYITINGEKILAENEGKLTIYETSKVYDRHGNLMGELSLEKSEPVTSEEIPKLLKDAFIATEDKRFYEHNGVDLWAIGRAAVKDIVARKLVEGGSTITQQLAKNIFLDFEKTFFRKATEVSIAMALERDKTKDEIITMYLNRINFGGTVYGIKAASIRYFGKSDLNDLEVWEMATLAAMPKAPSRYNPLRNPDLSMQRRAVVLQLMYEQGYITQAEMEHAKAVVYDYEPPARNQSFEAFKDYVLEEAERKWGITEDQLNRGGYKIYTTMDMKAQKALEKAFANDDFFEKSKDDQQVQASMVIMNHQNGSLVALLGGRDYQRKGFSRLDSRRQPGSVFKPIVSFAPALDTGKFTPDSMVSNEKQCFGNYCPNNLGGSYSKTISFKTALTKSINIPAVWLLNEVGVGTGVKYATEMGITMDKDDRNLAIALGGMTYGTNTLEMATAFSVFANQGRYNEPYSIKSIVDHSGKEVHKADAPKQKQVLKEQTAYQMTQLLQDVVNEGTGKRARINRPVAGKTGTTQHGIKNLRSSKNRDVWFVGYTPEWTGAVWMGYDKVDKDHLLNGSSGQTAALFAAVMKEALEDVPVKDFPVPKNMPQAEPPVVDELSAPSELTALYSEETQTVSLNWNGVDQEGAVYRIYRKEASESEYTYYLDSATTSIEDLTVVTGTSYEYYVTAYDPVNDIESGASNKVVTDTVVEEEPMDDIDPDQDGLIPPDQGQEGIDPGQGLDGDGQDGPEQGNGYGNGSGNGQGNGPGNGSSNGNGNGNSNGNSNSNGPGNSSGNGSGVPPGQGGAGDGSVNSGELDGSGTVEPGSGDAVTPPLGESDMVDPFANPSDGMNSGG</sequence>
<evidence type="ECO:0000256" key="15">
    <source>
        <dbReference type="ARBA" id="ARBA00023316"/>
    </source>
</evidence>
<dbReference type="NCBIfam" id="TIGR02074">
    <property type="entry name" value="PBP_1a_fam"/>
    <property type="match status" value="1"/>
</dbReference>
<dbReference type="PANTHER" id="PTHR32282">
    <property type="entry name" value="BINDING PROTEIN TRANSPEPTIDASE, PUTATIVE-RELATED"/>
    <property type="match status" value="1"/>
</dbReference>
<dbReference type="RefSeq" id="WP_125083383.1">
    <property type="nucleotide sequence ID" value="NZ_CP034248.1"/>
</dbReference>
<keyword evidence="3" id="KW-1003">Cell membrane</keyword>
<evidence type="ECO:0000256" key="3">
    <source>
        <dbReference type="ARBA" id="ARBA00022475"/>
    </source>
</evidence>
<dbReference type="InterPro" id="IPR001460">
    <property type="entry name" value="PCN-bd_Tpept"/>
</dbReference>
<evidence type="ECO:0000256" key="13">
    <source>
        <dbReference type="ARBA" id="ARBA00023136"/>
    </source>
</evidence>
<accession>A0A3S8RWG3</accession>
<dbReference type="Gene3D" id="3.40.710.10">
    <property type="entry name" value="DD-peptidase/beta-lactamase superfamily"/>
    <property type="match status" value="1"/>
</dbReference>
<dbReference type="AlphaFoldDB" id="A0A3S8RWG3"/>
<evidence type="ECO:0000256" key="16">
    <source>
        <dbReference type="ARBA" id="ARBA00034000"/>
    </source>
</evidence>
<dbReference type="SUPFAM" id="SSF53955">
    <property type="entry name" value="Lysozyme-like"/>
    <property type="match status" value="1"/>
</dbReference>
<dbReference type="InterPro" id="IPR003961">
    <property type="entry name" value="FN3_dom"/>
</dbReference>
<dbReference type="InterPro" id="IPR001264">
    <property type="entry name" value="Glyco_trans_51"/>
</dbReference>
<feature type="compositionally biased region" description="Basic and acidic residues" evidence="18">
    <location>
        <begin position="7"/>
        <end position="19"/>
    </location>
</feature>
<dbReference type="SUPFAM" id="SSF56601">
    <property type="entry name" value="beta-lactamase/transpeptidase-like"/>
    <property type="match status" value="1"/>
</dbReference>
<evidence type="ECO:0000256" key="4">
    <source>
        <dbReference type="ARBA" id="ARBA00022645"/>
    </source>
</evidence>
<dbReference type="InterPro" id="IPR036950">
    <property type="entry name" value="PBP_transglycosylase"/>
</dbReference>
<proteinExistence type="inferred from homology"/>
<keyword evidence="9" id="KW-0378">Hydrolase</keyword>
<dbReference type="Gene3D" id="1.10.3810.10">
    <property type="entry name" value="Biosynthetic peptidoglycan transglycosylase-like"/>
    <property type="match status" value="1"/>
</dbReference>
<comment type="catalytic activity">
    <reaction evidence="16">
        <text>Preferential cleavage: (Ac)2-L-Lys-D-Ala-|-D-Ala. Also transpeptidation of peptidyl-alanyl moieties that are N-acyl substituents of D-alanine.</text>
        <dbReference type="EC" id="3.4.16.4"/>
    </reaction>
</comment>
<evidence type="ECO:0000256" key="11">
    <source>
        <dbReference type="ARBA" id="ARBA00022984"/>
    </source>
</evidence>
<keyword evidence="7" id="KW-0808">Transferase</keyword>
<feature type="region of interest" description="Disordered" evidence="18">
    <location>
        <begin position="753"/>
        <end position="895"/>
    </location>
</feature>
<evidence type="ECO:0000256" key="19">
    <source>
        <dbReference type="SAM" id="Phobius"/>
    </source>
</evidence>
<dbReference type="InterPro" id="IPR023346">
    <property type="entry name" value="Lysozyme-like_dom_sf"/>
</dbReference>
<evidence type="ECO:0000256" key="17">
    <source>
        <dbReference type="ARBA" id="ARBA00049902"/>
    </source>
</evidence>
<dbReference type="InterPro" id="IPR013783">
    <property type="entry name" value="Ig-like_fold"/>
</dbReference>
<dbReference type="EMBL" id="CP034248">
    <property type="protein sequence ID" value="AZK47356.1"/>
    <property type="molecule type" value="Genomic_DNA"/>
</dbReference>
<keyword evidence="22" id="KW-1185">Reference proteome</keyword>
<dbReference type="GO" id="GO:0009002">
    <property type="term" value="F:serine-type D-Ala-D-Ala carboxypeptidase activity"/>
    <property type="evidence" value="ECO:0007669"/>
    <property type="project" value="UniProtKB-EC"/>
</dbReference>
<dbReference type="InterPro" id="IPR012338">
    <property type="entry name" value="Beta-lactam/transpept-like"/>
</dbReference>
<dbReference type="InterPro" id="IPR050396">
    <property type="entry name" value="Glycosyltr_51/Transpeptidase"/>
</dbReference>
<dbReference type="GO" id="GO:0008360">
    <property type="term" value="P:regulation of cell shape"/>
    <property type="evidence" value="ECO:0007669"/>
    <property type="project" value="UniProtKB-KW"/>
</dbReference>
<dbReference type="FunFam" id="1.10.3810.10:FF:000001">
    <property type="entry name" value="Penicillin-binding protein 1A"/>
    <property type="match status" value="1"/>
</dbReference>
<protein>
    <submittedName>
        <fullName evidence="21">PBP1A family penicillin-binding protein</fullName>
    </submittedName>
</protein>
<keyword evidence="11" id="KW-0573">Peptidoglycan synthesis</keyword>
<keyword evidence="15" id="KW-0961">Cell wall biogenesis/degradation</keyword>
<evidence type="ECO:0000256" key="8">
    <source>
        <dbReference type="ARBA" id="ARBA00022692"/>
    </source>
</evidence>
<comment type="catalytic activity">
    <reaction evidence="17">
        <text>[GlcNAc-(1-&gt;4)-Mur2Ac(oyl-L-Ala-gamma-D-Glu-L-Lys-D-Ala-D-Ala)](n)-di-trans,octa-cis-undecaprenyl diphosphate + beta-D-GlcNAc-(1-&gt;4)-Mur2Ac(oyl-L-Ala-gamma-D-Glu-L-Lys-D-Ala-D-Ala)-di-trans,octa-cis-undecaprenyl diphosphate = [GlcNAc-(1-&gt;4)-Mur2Ac(oyl-L-Ala-gamma-D-Glu-L-Lys-D-Ala-D-Ala)](n+1)-di-trans,octa-cis-undecaprenyl diphosphate + di-trans,octa-cis-undecaprenyl diphosphate + H(+)</text>
        <dbReference type="Rhea" id="RHEA:23708"/>
        <dbReference type="Rhea" id="RHEA-COMP:9602"/>
        <dbReference type="Rhea" id="RHEA-COMP:9603"/>
        <dbReference type="ChEBI" id="CHEBI:15378"/>
        <dbReference type="ChEBI" id="CHEBI:58405"/>
        <dbReference type="ChEBI" id="CHEBI:60033"/>
        <dbReference type="ChEBI" id="CHEBI:78435"/>
        <dbReference type="EC" id="2.4.99.28"/>
    </reaction>
</comment>
<evidence type="ECO:0000256" key="7">
    <source>
        <dbReference type="ARBA" id="ARBA00022679"/>
    </source>
</evidence>
<evidence type="ECO:0000256" key="14">
    <source>
        <dbReference type="ARBA" id="ARBA00023268"/>
    </source>
</evidence>
<keyword evidence="10" id="KW-0133">Cell shape</keyword>
<dbReference type="KEGG" id="plen:EIM92_15315"/>
<evidence type="ECO:0000256" key="5">
    <source>
        <dbReference type="ARBA" id="ARBA00022670"/>
    </source>
</evidence>
<evidence type="ECO:0000259" key="20">
    <source>
        <dbReference type="PROSITE" id="PS50853"/>
    </source>
</evidence>
<evidence type="ECO:0000256" key="12">
    <source>
        <dbReference type="ARBA" id="ARBA00022989"/>
    </source>
</evidence>
<evidence type="ECO:0000256" key="10">
    <source>
        <dbReference type="ARBA" id="ARBA00022960"/>
    </source>
</evidence>
<dbReference type="SUPFAM" id="SSF49265">
    <property type="entry name" value="Fibronectin type III"/>
    <property type="match status" value="1"/>
</dbReference>
<reference evidence="21 22" key="1">
    <citation type="submission" date="2018-11" db="EMBL/GenBank/DDBJ databases">
        <title>Genome sequencing of Paenibacillus lentus DSM25539(T).</title>
        <authorList>
            <person name="Kook J.-K."/>
            <person name="Park S.-N."/>
            <person name="Lim Y.K."/>
        </authorList>
    </citation>
    <scope>NUCLEOTIDE SEQUENCE [LARGE SCALE GENOMIC DNA]</scope>
    <source>
        <strain evidence="21 22">DSM 25539</strain>
    </source>
</reference>
<dbReference type="Pfam" id="PF00905">
    <property type="entry name" value="Transpeptidase"/>
    <property type="match status" value="1"/>
</dbReference>
<dbReference type="GO" id="GO:0030288">
    <property type="term" value="C:outer membrane-bounded periplasmic space"/>
    <property type="evidence" value="ECO:0007669"/>
    <property type="project" value="TreeGrafter"/>
</dbReference>
<dbReference type="GO" id="GO:0006508">
    <property type="term" value="P:proteolysis"/>
    <property type="evidence" value="ECO:0007669"/>
    <property type="project" value="UniProtKB-KW"/>
</dbReference>
<name>A0A3S8RWG3_9BACL</name>
<keyword evidence="8 19" id="KW-0812">Transmembrane</keyword>
<keyword evidence="6" id="KW-0328">Glycosyltransferase</keyword>
<evidence type="ECO:0000256" key="9">
    <source>
        <dbReference type="ARBA" id="ARBA00022801"/>
    </source>
</evidence>
<comment type="similarity">
    <text evidence="1">In the C-terminal section; belongs to the transpeptidase family.</text>
</comment>
<dbReference type="Gene3D" id="2.60.40.10">
    <property type="entry name" value="Immunoglobulins"/>
    <property type="match status" value="1"/>
</dbReference>
<keyword evidence="14" id="KW-0511">Multifunctional enzyme</keyword>
<dbReference type="GO" id="GO:0008658">
    <property type="term" value="F:penicillin binding"/>
    <property type="evidence" value="ECO:0007669"/>
    <property type="project" value="InterPro"/>
</dbReference>